<proteinExistence type="predicted"/>
<dbReference type="EMBL" id="CP017476">
    <property type="protein sequence ID" value="AOW15056.1"/>
    <property type="molecule type" value="Genomic_DNA"/>
</dbReference>
<dbReference type="Proteomes" id="UP000185657">
    <property type="component" value="Unassembled WGS sequence"/>
</dbReference>
<evidence type="ECO:0000313" key="2">
    <source>
        <dbReference type="EMBL" id="OAD39509.1"/>
    </source>
</evidence>
<protein>
    <submittedName>
        <fullName evidence="1">Uncharacterized protein</fullName>
    </submittedName>
</protein>
<reference evidence="2 3" key="1">
    <citation type="submission" date="2016-02" db="EMBL/GenBank/DDBJ databases">
        <title>Draft genome sequence of Hydrogenophaga sp. LPB0072.</title>
        <authorList>
            <person name="Shin S.-K."/>
            <person name="Yi H."/>
        </authorList>
    </citation>
    <scope>NUCLEOTIDE SEQUENCE [LARGE SCALE GENOMIC DNA]</scope>
    <source>
        <strain evidence="2 3">LPB0072</strain>
    </source>
</reference>
<evidence type="ECO:0000313" key="4">
    <source>
        <dbReference type="Proteomes" id="UP000185680"/>
    </source>
</evidence>
<accession>A0A163C5J5</accession>
<dbReference type="Proteomes" id="UP000185680">
    <property type="component" value="Chromosome"/>
</dbReference>
<name>A0A163C5J5_9BURK</name>
<gene>
    <name evidence="1" type="ORF">LPB072_21850</name>
    <name evidence="2" type="ORF">LPB72_21235</name>
</gene>
<evidence type="ECO:0000313" key="1">
    <source>
        <dbReference type="EMBL" id="AOW15056.1"/>
    </source>
</evidence>
<sequence>MGDRTCAFWCSGAHDCQGVTHQGGAGTQALARAEAVPLVVRGKADAGLPAGLTSLGAQLDLVERWPRSGARFKRPG</sequence>
<dbReference type="AlphaFoldDB" id="A0A163C5J5"/>
<reference evidence="1 4" key="2">
    <citation type="submission" date="2016-10" db="EMBL/GenBank/DDBJ databases">
        <title>Hydorgenophaga sp. LPB0072 isolated from gastropod.</title>
        <authorList>
            <person name="Kim E."/>
            <person name="Yi H."/>
        </authorList>
    </citation>
    <scope>NUCLEOTIDE SEQUENCE [LARGE SCALE GENOMIC DNA]</scope>
    <source>
        <strain evidence="1 4">LPB0072</strain>
    </source>
</reference>
<evidence type="ECO:0000313" key="3">
    <source>
        <dbReference type="Proteomes" id="UP000185657"/>
    </source>
</evidence>
<dbReference type="KEGG" id="hyl:LPB072_21850"/>
<dbReference type="EMBL" id="LVWD01000042">
    <property type="protein sequence ID" value="OAD39509.1"/>
    <property type="molecule type" value="Genomic_DNA"/>
</dbReference>
<keyword evidence="3" id="KW-1185">Reference proteome</keyword>
<organism evidence="1 4">
    <name type="scientific">Hydrogenophaga crassostreae</name>
    <dbReference type="NCBI Taxonomy" id="1763535"/>
    <lineage>
        <taxon>Bacteria</taxon>
        <taxon>Pseudomonadati</taxon>
        <taxon>Pseudomonadota</taxon>
        <taxon>Betaproteobacteria</taxon>
        <taxon>Burkholderiales</taxon>
        <taxon>Comamonadaceae</taxon>
        <taxon>Hydrogenophaga</taxon>
    </lineage>
</organism>